<dbReference type="EMBL" id="CAJFCJ010000001">
    <property type="protein sequence ID" value="CAD5111138.1"/>
    <property type="molecule type" value="Genomic_DNA"/>
</dbReference>
<comment type="caution">
    <text evidence="2">The sequence shown here is derived from an EMBL/GenBank/DDBJ whole genome shotgun (WGS) entry which is preliminary data.</text>
</comment>
<proteinExistence type="predicted"/>
<feature type="region of interest" description="Disordered" evidence="1">
    <location>
        <begin position="1"/>
        <end position="50"/>
    </location>
</feature>
<feature type="region of interest" description="Disordered" evidence="1">
    <location>
        <begin position="68"/>
        <end position="107"/>
    </location>
</feature>
<accession>A0A7I8V7H2</accession>
<evidence type="ECO:0000313" key="2">
    <source>
        <dbReference type="EMBL" id="CAD5111138.1"/>
    </source>
</evidence>
<protein>
    <submittedName>
        <fullName evidence="2">DgyrCDS476</fullName>
    </submittedName>
</protein>
<feature type="compositionally biased region" description="Polar residues" evidence="1">
    <location>
        <begin position="1"/>
        <end position="11"/>
    </location>
</feature>
<evidence type="ECO:0000256" key="1">
    <source>
        <dbReference type="SAM" id="MobiDB-lite"/>
    </source>
</evidence>
<keyword evidence="3" id="KW-1185">Reference proteome</keyword>
<dbReference type="AlphaFoldDB" id="A0A7I8V7H2"/>
<gene>
    <name evidence="2" type="ORF">DGYR_LOCUS470</name>
</gene>
<name>A0A7I8V7H2_9ANNE</name>
<reference evidence="2 3" key="1">
    <citation type="submission" date="2020-08" db="EMBL/GenBank/DDBJ databases">
        <authorList>
            <person name="Hejnol A."/>
        </authorList>
    </citation>
    <scope>NUCLEOTIDE SEQUENCE [LARGE SCALE GENOMIC DNA]</scope>
</reference>
<feature type="compositionally biased region" description="Basic and acidic residues" evidence="1">
    <location>
        <begin position="13"/>
        <end position="27"/>
    </location>
</feature>
<organism evidence="2 3">
    <name type="scientific">Dimorphilus gyrociliatus</name>
    <dbReference type="NCBI Taxonomy" id="2664684"/>
    <lineage>
        <taxon>Eukaryota</taxon>
        <taxon>Metazoa</taxon>
        <taxon>Spiralia</taxon>
        <taxon>Lophotrochozoa</taxon>
        <taxon>Annelida</taxon>
        <taxon>Polychaeta</taxon>
        <taxon>Polychaeta incertae sedis</taxon>
        <taxon>Dinophilidae</taxon>
        <taxon>Dimorphilus</taxon>
    </lineage>
</organism>
<sequence>MNFSVGSNIPSATRERNDKEDETEQSKSRSSGLGFGLTQPTSESSKSNNLGFNFEFSSSSNFGEDWLSMTSEKQDSNKRSSNFVDFSEFSPTPRKRPNSGQVDKTESQILSAVREIKEETITFIEKEEEMKEKLREKADVILDVLKKK</sequence>
<feature type="compositionally biased region" description="Polar residues" evidence="1">
    <location>
        <begin position="98"/>
        <end position="107"/>
    </location>
</feature>
<dbReference type="Proteomes" id="UP000549394">
    <property type="component" value="Unassembled WGS sequence"/>
</dbReference>
<evidence type="ECO:0000313" key="3">
    <source>
        <dbReference type="Proteomes" id="UP000549394"/>
    </source>
</evidence>